<feature type="transmembrane region" description="Helical" evidence="2">
    <location>
        <begin position="23"/>
        <end position="45"/>
    </location>
</feature>
<keyword evidence="2" id="KW-1133">Transmembrane helix</keyword>
<keyword evidence="2" id="KW-0812">Transmembrane</keyword>
<gene>
    <name evidence="3" type="ORF">LIER_24649</name>
</gene>
<evidence type="ECO:0000256" key="2">
    <source>
        <dbReference type="SAM" id="Phobius"/>
    </source>
</evidence>
<organism evidence="3 4">
    <name type="scientific">Lithospermum erythrorhizon</name>
    <name type="common">Purple gromwell</name>
    <name type="synonym">Lithospermum officinale var. erythrorhizon</name>
    <dbReference type="NCBI Taxonomy" id="34254"/>
    <lineage>
        <taxon>Eukaryota</taxon>
        <taxon>Viridiplantae</taxon>
        <taxon>Streptophyta</taxon>
        <taxon>Embryophyta</taxon>
        <taxon>Tracheophyta</taxon>
        <taxon>Spermatophyta</taxon>
        <taxon>Magnoliopsida</taxon>
        <taxon>eudicotyledons</taxon>
        <taxon>Gunneridae</taxon>
        <taxon>Pentapetalae</taxon>
        <taxon>asterids</taxon>
        <taxon>lamiids</taxon>
        <taxon>Boraginales</taxon>
        <taxon>Boraginaceae</taxon>
        <taxon>Boraginoideae</taxon>
        <taxon>Lithospermeae</taxon>
        <taxon>Lithospermum</taxon>
    </lineage>
</organism>
<evidence type="ECO:0000313" key="3">
    <source>
        <dbReference type="EMBL" id="GAA0170373.1"/>
    </source>
</evidence>
<dbReference type="AlphaFoldDB" id="A0AAV3R643"/>
<reference evidence="3 4" key="1">
    <citation type="submission" date="2024-01" db="EMBL/GenBank/DDBJ databases">
        <title>The complete chloroplast genome sequence of Lithospermum erythrorhizon: insights into the phylogenetic relationship among Boraginaceae species and the maternal lineages of purple gromwells.</title>
        <authorList>
            <person name="Okada T."/>
            <person name="Watanabe K."/>
        </authorList>
    </citation>
    <scope>NUCLEOTIDE SEQUENCE [LARGE SCALE GENOMIC DNA]</scope>
</reference>
<keyword evidence="4" id="KW-1185">Reference proteome</keyword>
<name>A0AAV3R643_LITER</name>
<dbReference type="InterPro" id="IPR029058">
    <property type="entry name" value="AB_hydrolase_fold"/>
</dbReference>
<keyword evidence="2" id="KW-0472">Membrane</keyword>
<sequence>MAILPESPKPPPKTTTTTNPIHFWFHFIVLASLVTLIFITLTYFYPQDPKTWFINLPTPLRQHYSRGSILKVQLAPNQPQVGVFFIQQGPRESQEKTLFIHGLGCSSFAFWEVVKFLGGKSVHAVAIDLPGSGFSDKVVSVVEDVGESYGVLGRVWEIYEEIKEKGMFSGFDELIENGYVDQERKVRVSRRERVRSIELGSEEMGRVLGQVIDGMRLGPVDLVLHDSAMMLSANWISKNLEFVRSVVILDGGNDRPALPLWALEMLGVREIVLGSRFAFERVISAYCVKSGGGVDVETHRILLKGREGRNAIVGMAKKLNSSFDIAEWAALDGVKSFPMQVIWSTGCSQEWSDQGRQIAKALPQAVFDTHTGGRWPQEHNAIEIAEKVHQFISSLPKSNKQAEEEAIPEHRHTLLDEARNNGHDHPHHHHDHHGHAHPGYMDSYGFGQGREA</sequence>
<feature type="region of interest" description="Disordered" evidence="1">
    <location>
        <begin position="418"/>
        <end position="452"/>
    </location>
</feature>
<dbReference type="GO" id="GO:0016787">
    <property type="term" value="F:hydrolase activity"/>
    <property type="evidence" value="ECO:0007669"/>
    <property type="project" value="UniProtKB-KW"/>
</dbReference>
<keyword evidence="3" id="KW-0378">Hydrolase</keyword>
<protein>
    <submittedName>
        <fullName evidence="3">Hydrolase</fullName>
    </submittedName>
</protein>
<proteinExistence type="predicted"/>
<feature type="compositionally biased region" description="Basic residues" evidence="1">
    <location>
        <begin position="425"/>
        <end position="436"/>
    </location>
</feature>
<accession>A0AAV3R643</accession>
<dbReference type="SUPFAM" id="SSF53474">
    <property type="entry name" value="alpha/beta-Hydrolases"/>
    <property type="match status" value="1"/>
</dbReference>
<comment type="caution">
    <text evidence="3">The sequence shown here is derived from an EMBL/GenBank/DDBJ whole genome shotgun (WGS) entry which is preliminary data.</text>
</comment>
<evidence type="ECO:0000313" key="4">
    <source>
        <dbReference type="Proteomes" id="UP001454036"/>
    </source>
</evidence>
<dbReference type="Proteomes" id="UP001454036">
    <property type="component" value="Unassembled WGS sequence"/>
</dbReference>
<dbReference type="EMBL" id="BAABME010007219">
    <property type="protein sequence ID" value="GAA0170373.1"/>
    <property type="molecule type" value="Genomic_DNA"/>
</dbReference>
<evidence type="ECO:0000256" key="1">
    <source>
        <dbReference type="SAM" id="MobiDB-lite"/>
    </source>
</evidence>
<dbReference type="Gene3D" id="3.40.50.1820">
    <property type="entry name" value="alpha/beta hydrolase"/>
    <property type="match status" value="1"/>
</dbReference>